<evidence type="ECO:0008006" key="4">
    <source>
        <dbReference type="Google" id="ProtNLM"/>
    </source>
</evidence>
<accession>A0ABT6RRX3</accession>
<name>A0ABT6RRX3_9ACTN</name>
<proteinExistence type="predicted"/>
<keyword evidence="3" id="KW-1185">Reference proteome</keyword>
<evidence type="ECO:0000256" key="1">
    <source>
        <dbReference type="SAM" id="MobiDB-lite"/>
    </source>
</evidence>
<protein>
    <recommendedName>
        <fullName evidence="4">CopG family transcriptional regulator</fullName>
    </recommendedName>
</protein>
<evidence type="ECO:0000313" key="2">
    <source>
        <dbReference type="EMBL" id="MDI3387200.1"/>
    </source>
</evidence>
<organism evidence="2 3">
    <name type="scientific">Streptomyces solicavernae</name>
    <dbReference type="NCBI Taxonomy" id="3043614"/>
    <lineage>
        <taxon>Bacteria</taxon>
        <taxon>Bacillati</taxon>
        <taxon>Actinomycetota</taxon>
        <taxon>Actinomycetes</taxon>
        <taxon>Kitasatosporales</taxon>
        <taxon>Streptomycetaceae</taxon>
        <taxon>Streptomyces</taxon>
    </lineage>
</organism>
<sequence length="109" mass="11072">MGAKRSMITLAVDTETKERVRAYADAAGVDLTTYVAAAIGAAMERDDQVARAFAPLDELIAETERSTPGAARPAEGADGIADGESEAIGQALDDFFATGPAAGRGQGAA</sequence>
<dbReference type="EMBL" id="JASCIR010000009">
    <property type="protein sequence ID" value="MDI3387200.1"/>
    <property type="molecule type" value="Genomic_DNA"/>
</dbReference>
<evidence type="ECO:0000313" key="3">
    <source>
        <dbReference type="Proteomes" id="UP001224661"/>
    </source>
</evidence>
<gene>
    <name evidence="2" type="ORF">QIS99_13460</name>
</gene>
<feature type="region of interest" description="Disordered" evidence="1">
    <location>
        <begin position="63"/>
        <end position="84"/>
    </location>
</feature>
<reference evidence="2 3" key="1">
    <citation type="submission" date="2023-05" db="EMBL/GenBank/DDBJ databases">
        <title>Draft genome sequence of Streptomyces sp. B-S-A8 isolated from a cave soil in Thailand.</title>
        <authorList>
            <person name="Chamroensaksri N."/>
            <person name="Muangham S."/>
        </authorList>
    </citation>
    <scope>NUCLEOTIDE SEQUENCE [LARGE SCALE GENOMIC DNA]</scope>
    <source>
        <strain evidence="2 3">B-S-A8</strain>
    </source>
</reference>
<comment type="caution">
    <text evidence="2">The sequence shown here is derived from an EMBL/GenBank/DDBJ whole genome shotgun (WGS) entry which is preliminary data.</text>
</comment>
<dbReference type="Proteomes" id="UP001224661">
    <property type="component" value="Unassembled WGS sequence"/>
</dbReference>
<dbReference type="RefSeq" id="WP_282513480.1">
    <property type="nucleotide sequence ID" value="NZ_JASCIR010000009.1"/>
</dbReference>